<keyword evidence="3" id="KW-1185">Reference proteome</keyword>
<proteinExistence type="predicted"/>
<sequence>YVIDDISRGAREVISDLDGSLGFRHFPLYVMNERTNFVMYVVTTLVFPKSMAMCQFFDKRGYPFSVDQAGHHRAQSTVSTTNGLKGKCQSHSTHSRISPSLPRTIEDSDSFLFTLVNPSGSKPMMIKPKQGAKGGIRCDIKKGPCFGTPEYYDLEVWRVFIATGPGNASSQLDLGYGFIHPEGVDKKKYFTGNSTFKVDELEVFRGEF</sequence>
<evidence type="ECO:0000313" key="3">
    <source>
        <dbReference type="Proteomes" id="UP001159428"/>
    </source>
</evidence>
<feature type="compositionally biased region" description="Polar residues" evidence="1">
    <location>
        <begin position="75"/>
        <end position="98"/>
    </location>
</feature>
<reference evidence="2 3" key="1">
    <citation type="submission" date="2022-05" db="EMBL/GenBank/DDBJ databases">
        <authorList>
            <consortium name="Genoscope - CEA"/>
            <person name="William W."/>
        </authorList>
    </citation>
    <scope>NUCLEOTIDE SEQUENCE [LARGE SCALE GENOMIC DNA]</scope>
</reference>
<evidence type="ECO:0000256" key="1">
    <source>
        <dbReference type="SAM" id="MobiDB-lite"/>
    </source>
</evidence>
<dbReference type="AlphaFoldDB" id="A0AAU9WJS5"/>
<dbReference type="EMBL" id="CALNXJ010000015">
    <property type="protein sequence ID" value="CAH3116284.1"/>
    <property type="molecule type" value="Genomic_DNA"/>
</dbReference>
<comment type="caution">
    <text evidence="2">The sequence shown here is derived from an EMBL/GenBank/DDBJ whole genome shotgun (WGS) entry which is preliminary data.</text>
</comment>
<protein>
    <submittedName>
        <fullName evidence="2">Uncharacterized protein</fullName>
    </submittedName>
</protein>
<gene>
    <name evidence="2" type="ORF">PMEA_00006368</name>
</gene>
<name>A0AAU9WJS5_9CNID</name>
<dbReference type="Proteomes" id="UP001159428">
    <property type="component" value="Unassembled WGS sequence"/>
</dbReference>
<organism evidence="2 3">
    <name type="scientific">Pocillopora meandrina</name>
    <dbReference type="NCBI Taxonomy" id="46732"/>
    <lineage>
        <taxon>Eukaryota</taxon>
        <taxon>Metazoa</taxon>
        <taxon>Cnidaria</taxon>
        <taxon>Anthozoa</taxon>
        <taxon>Hexacorallia</taxon>
        <taxon>Scleractinia</taxon>
        <taxon>Astrocoeniina</taxon>
        <taxon>Pocilloporidae</taxon>
        <taxon>Pocillopora</taxon>
    </lineage>
</organism>
<accession>A0AAU9WJS5</accession>
<evidence type="ECO:0000313" key="2">
    <source>
        <dbReference type="EMBL" id="CAH3116284.1"/>
    </source>
</evidence>
<feature type="region of interest" description="Disordered" evidence="1">
    <location>
        <begin position="75"/>
        <end position="103"/>
    </location>
</feature>
<feature type="non-terminal residue" evidence="2">
    <location>
        <position position="1"/>
    </location>
</feature>